<gene>
    <name evidence="13" type="ORF">BDV98DRAFT_573620</name>
</gene>
<dbReference type="InterPro" id="IPR017853">
    <property type="entry name" value="GH"/>
</dbReference>
<evidence type="ECO:0000256" key="1">
    <source>
        <dbReference type="ARBA" id="ARBA00001678"/>
    </source>
</evidence>
<accession>A0A5C3QHV4</accession>
<name>A0A5C3QHV4_9AGAR</name>
<comment type="similarity">
    <text evidence="3 9">Belongs to the glycosyl hydrolase 5 (cellulase A) family.</text>
</comment>
<evidence type="ECO:0000313" key="14">
    <source>
        <dbReference type="Proteomes" id="UP000305067"/>
    </source>
</evidence>
<feature type="chain" id="PRO_5022896837" description="mannan endo-1,4-beta-mannosidase" evidence="11">
    <location>
        <begin position="23"/>
        <end position="450"/>
    </location>
</feature>
<evidence type="ECO:0000256" key="7">
    <source>
        <dbReference type="ARBA" id="ARBA00022801"/>
    </source>
</evidence>
<dbReference type="EC" id="3.2.1.78" evidence="4"/>
<dbReference type="InterPro" id="IPR000254">
    <property type="entry name" value="CBD"/>
</dbReference>
<evidence type="ECO:0000256" key="11">
    <source>
        <dbReference type="SAM" id="SignalP"/>
    </source>
</evidence>
<dbReference type="InterPro" id="IPR001547">
    <property type="entry name" value="Glyco_hydro_5"/>
</dbReference>
<protein>
    <recommendedName>
        <fullName evidence="4">mannan endo-1,4-beta-mannosidase</fullName>
        <ecNumber evidence="4">3.2.1.78</ecNumber>
    </recommendedName>
</protein>
<evidence type="ECO:0000256" key="2">
    <source>
        <dbReference type="ARBA" id="ARBA00004613"/>
    </source>
</evidence>
<reference evidence="13 14" key="1">
    <citation type="journal article" date="2019" name="Nat. Ecol. Evol.">
        <title>Megaphylogeny resolves global patterns of mushroom evolution.</title>
        <authorList>
            <person name="Varga T."/>
            <person name="Krizsan K."/>
            <person name="Foldi C."/>
            <person name="Dima B."/>
            <person name="Sanchez-Garcia M."/>
            <person name="Sanchez-Ramirez S."/>
            <person name="Szollosi G.J."/>
            <person name="Szarkandi J.G."/>
            <person name="Papp V."/>
            <person name="Albert L."/>
            <person name="Andreopoulos W."/>
            <person name="Angelini C."/>
            <person name="Antonin V."/>
            <person name="Barry K.W."/>
            <person name="Bougher N.L."/>
            <person name="Buchanan P."/>
            <person name="Buyck B."/>
            <person name="Bense V."/>
            <person name="Catcheside P."/>
            <person name="Chovatia M."/>
            <person name="Cooper J."/>
            <person name="Damon W."/>
            <person name="Desjardin D."/>
            <person name="Finy P."/>
            <person name="Geml J."/>
            <person name="Haridas S."/>
            <person name="Hughes K."/>
            <person name="Justo A."/>
            <person name="Karasinski D."/>
            <person name="Kautmanova I."/>
            <person name="Kiss B."/>
            <person name="Kocsube S."/>
            <person name="Kotiranta H."/>
            <person name="LaButti K.M."/>
            <person name="Lechner B.E."/>
            <person name="Liimatainen K."/>
            <person name="Lipzen A."/>
            <person name="Lukacs Z."/>
            <person name="Mihaltcheva S."/>
            <person name="Morgado L.N."/>
            <person name="Niskanen T."/>
            <person name="Noordeloos M.E."/>
            <person name="Ohm R.A."/>
            <person name="Ortiz-Santana B."/>
            <person name="Ovrebo C."/>
            <person name="Racz N."/>
            <person name="Riley R."/>
            <person name="Savchenko A."/>
            <person name="Shiryaev A."/>
            <person name="Soop K."/>
            <person name="Spirin V."/>
            <person name="Szebenyi C."/>
            <person name="Tomsovsky M."/>
            <person name="Tulloss R.E."/>
            <person name="Uehling J."/>
            <person name="Grigoriev I.V."/>
            <person name="Vagvolgyi C."/>
            <person name="Papp T."/>
            <person name="Martin F.M."/>
            <person name="Miettinen O."/>
            <person name="Hibbett D.S."/>
            <person name="Nagy L.G."/>
        </authorList>
    </citation>
    <scope>NUCLEOTIDE SEQUENCE [LARGE SCALE GENOMIC DNA]</scope>
    <source>
        <strain evidence="13 14">CBS 309.79</strain>
    </source>
</reference>
<feature type="compositionally biased region" description="Pro residues" evidence="10">
    <location>
        <begin position="67"/>
        <end position="79"/>
    </location>
</feature>
<dbReference type="OrthoDB" id="406631at2759"/>
<organism evidence="13 14">
    <name type="scientific">Pterulicium gracile</name>
    <dbReference type="NCBI Taxonomy" id="1884261"/>
    <lineage>
        <taxon>Eukaryota</taxon>
        <taxon>Fungi</taxon>
        <taxon>Dikarya</taxon>
        <taxon>Basidiomycota</taxon>
        <taxon>Agaricomycotina</taxon>
        <taxon>Agaricomycetes</taxon>
        <taxon>Agaricomycetidae</taxon>
        <taxon>Agaricales</taxon>
        <taxon>Pleurotineae</taxon>
        <taxon>Pterulaceae</taxon>
        <taxon>Pterulicium</taxon>
    </lineage>
</organism>
<comment type="subcellular location">
    <subcellularLocation>
        <location evidence="2">Secreted</location>
    </subcellularLocation>
</comment>
<dbReference type="PROSITE" id="PS51164">
    <property type="entry name" value="CBM1_2"/>
    <property type="match status" value="1"/>
</dbReference>
<dbReference type="Gene3D" id="3.20.20.80">
    <property type="entry name" value="Glycosidases"/>
    <property type="match status" value="1"/>
</dbReference>
<evidence type="ECO:0000256" key="9">
    <source>
        <dbReference type="RuleBase" id="RU361153"/>
    </source>
</evidence>
<dbReference type="SMART" id="SM00236">
    <property type="entry name" value="fCBD"/>
    <property type="match status" value="1"/>
</dbReference>
<proteinExistence type="inferred from homology"/>
<dbReference type="STRING" id="1884261.A0A5C3QHV4"/>
<sequence length="450" mass="47614">MGSFSKVQVLVGLVLLVGGGAAQTAGEWAQCGGTGWNGPKTCDSGLVCNVVNEWYSQCIKGTSSAPTTPPPTTQPPTSQPPTTTSAPPPAATGFVKTSGTRFTLNGAKYTVVGSNSYWVGLGELSDADMSKAFADVAGAGGTVVRTWGFNEVVGTPTWGEYYQSWSGGKATINTGAKGLAHFDKVVAAAKANGIRLIVALTNNWSDYGGMDVYVNQILGQGKAHDLFYTDAAVIAAFQTYVKTFVSRYKDEPTILGWELANEPRCRGSTAATSGTCTPATITKWATTMGAFIKSVDSNHLVALGDEGFYNQPGAASYPYQGGEGIDFDANLKIPSMDFGTVHMYPEHWGETANAAAWGVKWINDHAASQKAANKPVILEEFGMTTAADKALIYPQWFSAIQNSGLAGDLIWQAGSHYSWGSSHDDGYAVYPDSPSYKLLADHARAMKARA</sequence>
<keyword evidence="14" id="KW-1185">Reference proteome</keyword>
<keyword evidence="6 11" id="KW-0732">Signal</keyword>
<dbReference type="Pfam" id="PF00150">
    <property type="entry name" value="Cellulase"/>
    <property type="match status" value="1"/>
</dbReference>
<dbReference type="GO" id="GO:0030248">
    <property type="term" value="F:cellulose binding"/>
    <property type="evidence" value="ECO:0007669"/>
    <property type="project" value="InterPro"/>
</dbReference>
<keyword evidence="5" id="KW-0964">Secreted</keyword>
<dbReference type="SUPFAM" id="SSF51445">
    <property type="entry name" value="(Trans)glycosidases"/>
    <property type="match status" value="1"/>
</dbReference>
<evidence type="ECO:0000256" key="10">
    <source>
        <dbReference type="SAM" id="MobiDB-lite"/>
    </source>
</evidence>
<evidence type="ECO:0000256" key="4">
    <source>
        <dbReference type="ARBA" id="ARBA00012706"/>
    </source>
</evidence>
<dbReference type="InterPro" id="IPR018087">
    <property type="entry name" value="Glyco_hydro_5_CS"/>
</dbReference>
<evidence type="ECO:0000313" key="13">
    <source>
        <dbReference type="EMBL" id="TFK97913.1"/>
    </source>
</evidence>
<dbReference type="AlphaFoldDB" id="A0A5C3QHV4"/>
<dbReference type="Proteomes" id="UP000305067">
    <property type="component" value="Unassembled WGS sequence"/>
</dbReference>
<keyword evidence="7 9" id="KW-0378">Hydrolase</keyword>
<feature type="signal peptide" evidence="11">
    <location>
        <begin position="1"/>
        <end position="22"/>
    </location>
</feature>
<evidence type="ECO:0000256" key="5">
    <source>
        <dbReference type="ARBA" id="ARBA00022525"/>
    </source>
</evidence>
<dbReference type="InterPro" id="IPR035971">
    <property type="entry name" value="CBD_sf"/>
</dbReference>
<dbReference type="PROSITE" id="PS00562">
    <property type="entry name" value="CBM1_1"/>
    <property type="match status" value="1"/>
</dbReference>
<dbReference type="Pfam" id="PF00734">
    <property type="entry name" value="CBM_1"/>
    <property type="match status" value="1"/>
</dbReference>
<keyword evidence="8 9" id="KW-0326">Glycosidase</keyword>
<evidence type="ECO:0000256" key="3">
    <source>
        <dbReference type="ARBA" id="ARBA00005641"/>
    </source>
</evidence>
<comment type="catalytic activity">
    <reaction evidence="1">
        <text>Random hydrolysis of (1-&gt;4)-beta-D-mannosidic linkages in mannans, galactomannans and glucomannans.</text>
        <dbReference type="EC" id="3.2.1.78"/>
    </reaction>
</comment>
<dbReference type="PROSITE" id="PS00659">
    <property type="entry name" value="GLYCOSYL_HYDROL_F5"/>
    <property type="match status" value="1"/>
</dbReference>
<dbReference type="EMBL" id="ML178843">
    <property type="protein sequence ID" value="TFK97913.1"/>
    <property type="molecule type" value="Genomic_DNA"/>
</dbReference>
<feature type="domain" description="CBM1" evidence="12">
    <location>
        <begin position="23"/>
        <end position="59"/>
    </location>
</feature>
<dbReference type="GO" id="GO:0005576">
    <property type="term" value="C:extracellular region"/>
    <property type="evidence" value="ECO:0007669"/>
    <property type="project" value="UniProtKB-SubCell"/>
</dbReference>
<dbReference type="InterPro" id="IPR045053">
    <property type="entry name" value="MAN-like"/>
</dbReference>
<evidence type="ECO:0000256" key="8">
    <source>
        <dbReference type="ARBA" id="ARBA00023295"/>
    </source>
</evidence>
<dbReference type="PANTHER" id="PTHR31451">
    <property type="match status" value="1"/>
</dbReference>
<evidence type="ECO:0000256" key="6">
    <source>
        <dbReference type="ARBA" id="ARBA00022729"/>
    </source>
</evidence>
<dbReference type="PANTHER" id="PTHR31451:SF39">
    <property type="entry name" value="MANNAN ENDO-1,4-BETA-MANNOSIDASE 1"/>
    <property type="match status" value="1"/>
</dbReference>
<feature type="region of interest" description="Disordered" evidence="10">
    <location>
        <begin position="62"/>
        <end position="92"/>
    </location>
</feature>
<dbReference type="GO" id="GO:0016985">
    <property type="term" value="F:mannan endo-1,4-beta-mannosidase activity"/>
    <property type="evidence" value="ECO:0007669"/>
    <property type="project" value="UniProtKB-EC"/>
</dbReference>
<evidence type="ECO:0000259" key="12">
    <source>
        <dbReference type="PROSITE" id="PS51164"/>
    </source>
</evidence>
<dbReference type="GO" id="GO:0046355">
    <property type="term" value="P:mannan catabolic process"/>
    <property type="evidence" value="ECO:0007669"/>
    <property type="project" value="UniProtKB-ARBA"/>
</dbReference>
<dbReference type="SUPFAM" id="SSF57180">
    <property type="entry name" value="Cellulose-binding domain"/>
    <property type="match status" value="1"/>
</dbReference>